<dbReference type="Proteomes" id="UP001180020">
    <property type="component" value="Unassembled WGS sequence"/>
</dbReference>
<evidence type="ECO:0000313" key="2">
    <source>
        <dbReference type="Proteomes" id="UP001180020"/>
    </source>
</evidence>
<sequence length="150" mass="17461">MKIYPEGNYGKNSALSVKEIVESSWMILVPELCGVRKLAFKLKRLKETLKGWNRDQRKARRLKKDALTAEMRSLDDKEEVAPLSADDRVRRGQVKEEWEKNRSWVPEWEDEDLGRVPNDQWPFLDAQFSEEGRGFSGTKGIARFAFSLNE</sequence>
<comment type="caution">
    <text evidence="1">The sequence shown here is derived from an EMBL/GenBank/DDBJ whole genome shotgun (WGS) entry which is preliminary data.</text>
</comment>
<dbReference type="AlphaFoldDB" id="A0AAV9E6P7"/>
<proteinExistence type="predicted"/>
<accession>A0AAV9E6P7</accession>
<gene>
    <name evidence="1" type="ORF">QJS10_CPA09g00620</name>
</gene>
<evidence type="ECO:0000313" key="1">
    <source>
        <dbReference type="EMBL" id="KAK1308673.1"/>
    </source>
</evidence>
<keyword evidence="2" id="KW-1185">Reference proteome</keyword>
<dbReference type="EMBL" id="JAUJYO010000009">
    <property type="protein sequence ID" value="KAK1308673.1"/>
    <property type="molecule type" value="Genomic_DNA"/>
</dbReference>
<name>A0AAV9E6P7_ACOCL</name>
<reference evidence="1" key="2">
    <citation type="submission" date="2023-06" db="EMBL/GenBank/DDBJ databases">
        <authorList>
            <person name="Ma L."/>
            <person name="Liu K.-W."/>
            <person name="Li Z."/>
            <person name="Hsiao Y.-Y."/>
            <person name="Qi Y."/>
            <person name="Fu T."/>
            <person name="Tang G."/>
            <person name="Zhang D."/>
            <person name="Sun W.-H."/>
            <person name="Liu D.-K."/>
            <person name="Li Y."/>
            <person name="Chen G.-Z."/>
            <person name="Liu X.-D."/>
            <person name="Liao X.-Y."/>
            <person name="Jiang Y.-T."/>
            <person name="Yu X."/>
            <person name="Hao Y."/>
            <person name="Huang J."/>
            <person name="Zhao X.-W."/>
            <person name="Ke S."/>
            <person name="Chen Y.-Y."/>
            <person name="Wu W.-L."/>
            <person name="Hsu J.-L."/>
            <person name="Lin Y.-F."/>
            <person name="Huang M.-D."/>
            <person name="Li C.-Y."/>
            <person name="Huang L."/>
            <person name="Wang Z.-W."/>
            <person name="Zhao X."/>
            <person name="Zhong W.-Y."/>
            <person name="Peng D.-H."/>
            <person name="Ahmad S."/>
            <person name="Lan S."/>
            <person name="Zhang J.-S."/>
            <person name="Tsai W.-C."/>
            <person name="Van De Peer Y."/>
            <person name="Liu Z.-J."/>
        </authorList>
    </citation>
    <scope>NUCLEOTIDE SEQUENCE</scope>
    <source>
        <strain evidence="1">CP</strain>
        <tissue evidence="1">Leaves</tissue>
    </source>
</reference>
<protein>
    <submittedName>
        <fullName evidence="1">Uncharacterized protein</fullName>
    </submittedName>
</protein>
<reference evidence="1" key="1">
    <citation type="journal article" date="2023" name="Nat. Commun.">
        <title>Diploid and tetraploid genomes of Acorus and the evolution of monocots.</title>
        <authorList>
            <person name="Ma L."/>
            <person name="Liu K.W."/>
            <person name="Li Z."/>
            <person name="Hsiao Y.Y."/>
            <person name="Qi Y."/>
            <person name="Fu T."/>
            <person name="Tang G.D."/>
            <person name="Zhang D."/>
            <person name="Sun W.H."/>
            <person name="Liu D.K."/>
            <person name="Li Y."/>
            <person name="Chen G.Z."/>
            <person name="Liu X.D."/>
            <person name="Liao X.Y."/>
            <person name="Jiang Y.T."/>
            <person name="Yu X."/>
            <person name="Hao Y."/>
            <person name="Huang J."/>
            <person name="Zhao X.W."/>
            <person name="Ke S."/>
            <person name="Chen Y.Y."/>
            <person name="Wu W.L."/>
            <person name="Hsu J.L."/>
            <person name="Lin Y.F."/>
            <person name="Huang M.D."/>
            <person name="Li C.Y."/>
            <person name="Huang L."/>
            <person name="Wang Z.W."/>
            <person name="Zhao X."/>
            <person name="Zhong W.Y."/>
            <person name="Peng D.H."/>
            <person name="Ahmad S."/>
            <person name="Lan S."/>
            <person name="Zhang J.S."/>
            <person name="Tsai W.C."/>
            <person name="Van de Peer Y."/>
            <person name="Liu Z.J."/>
        </authorList>
    </citation>
    <scope>NUCLEOTIDE SEQUENCE</scope>
    <source>
        <strain evidence="1">CP</strain>
    </source>
</reference>
<organism evidence="1 2">
    <name type="scientific">Acorus calamus</name>
    <name type="common">Sweet flag</name>
    <dbReference type="NCBI Taxonomy" id="4465"/>
    <lineage>
        <taxon>Eukaryota</taxon>
        <taxon>Viridiplantae</taxon>
        <taxon>Streptophyta</taxon>
        <taxon>Embryophyta</taxon>
        <taxon>Tracheophyta</taxon>
        <taxon>Spermatophyta</taxon>
        <taxon>Magnoliopsida</taxon>
        <taxon>Liliopsida</taxon>
        <taxon>Acoraceae</taxon>
        <taxon>Acorus</taxon>
    </lineage>
</organism>